<feature type="binding site" evidence="6">
    <location>
        <position position="13"/>
    </location>
    <ligand>
        <name>Zn(2+)</name>
        <dbReference type="ChEBI" id="CHEBI:29105"/>
    </ligand>
</feature>
<dbReference type="InterPro" id="IPR013087">
    <property type="entry name" value="Znf_C2H2_type"/>
</dbReference>
<keyword evidence="2" id="KW-0677">Repeat</keyword>
<keyword evidence="3 5" id="KW-0863">Zinc-finger</keyword>
<dbReference type="PANTHER" id="PTHR24379">
    <property type="entry name" value="KRAB AND ZINC FINGER DOMAIN-CONTAINING"/>
    <property type="match status" value="1"/>
</dbReference>
<dbReference type="InterPro" id="IPR012934">
    <property type="entry name" value="Znf_AD"/>
</dbReference>
<feature type="domain" description="ZAD" evidence="9">
    <location>
        <begin position="92"/>
        <end position="171"/>
    </location>
</feature>
<feature type="binding site" evidence="6">
    <location>
        <position position="10"/>
    </location>
    <ligand>
        <name>Zn(2+)</name>
        <dbReference type="ChEBI" id="CHEBI:29105"/>
    </ligand>
</feature>
<feature type="binding site" evidence="6">
    <location>
        <position position="97"/>
    </location>
    <ligand>
        <name>Zn(2+)</name>
        <dbReference type="ChEBI" id="CHEBI:29105"/>
    </ligand>
</feature>
<accession>A0ABM2A6X7</accession>
<dbReference type="PROSITE" id="PS51915">
    <property type="entry name" value="ZAD"/>
    <property type="match status" value="2"/>
</dbReference>
<dbReference type="SMART" id="SM00355">
    <property type="entry name" value="ZnF_C2H2"/>
    <property type="match status" value="14"/>
</dbReference>
<evidence type="ECO:0000256" key="1">
    <source>
        <dbReference type="ARBA" id="ARBA00022723"/>
    </source>
</evidence>
<dbReference type="PROSITE" id="PS00028">
    <property type="entry name" value="ZINC_FINGER_C2H2_1"/>
    <property type="match status" value="7"/>
</dbReference>
<evidence type="ECO:0000313" key="10">
    <source>
        <dbReference type="EnsemblMetazoa" id="AALFPA23_025049.P37337"/>
    </source>
</evidence>
<dbReference type="PROSITE" id="PS50157">
    <property type="entry name" value="ZINC_FINGER_C2H2_2"/>
    <property type="match status" value="6"/>
</dbReference>
<evidence type="ECO:0000256" key="3">
    <source>
        <dbReference type="ARBA" id="ARBA00022771"/>
    </source>
</evidence>
<dbReference type="EnsemblMetazoa" id="AALFPA23_025049.R37337">
    <property type="protein sequence ID" value="AALFPA23_025049.P37337"/>
    <property type="gene ID" value="AALFPA23_025049"/>
</dbReference>
<feature type="binding site" evidence="6">
    <location>
        <position position="59"/>
    </location>
    <ligand>
        <name>Zn(2+)</name>
        <dbReference type="ChEBI" id="CHEBI:29105"/>
    </ligand>
</feature>
<dbReference type="PANTHER" id="PTHR24379:SF127">
    <property type="entry name" value="BLOODY FINGERS-RELATED"/>
    <property type="match status" value="1"/>
</dbReference>
<evidence type="ECO:0000256" key="7">
    <source>
        <dbReference type="SAM" id="MobiDB-lite"/>
    </source>
</evidence>
<feature type="domain" description="C2H2-type" evidence="8">
    <location>
        <begin position="904"/>
        <end position="931"/>
    </location>
</feature>
<feature type="compositionally biased region" description="Acidic residues" evidence="7">
    <location>
        <begin position="257"/>
        <end position="275"/>
    </location>
</feature>
<dbReference type="RefSeq" id="XP_029719880.2">
    <property type="nucleotide sequence ID" value="XM_029864020.2"/>
</dbReference>
<dbReference type="Gene3D" id="3.30.160.60">
    <property type="entry name" value="Classic Zinc Finger"/>
    <property type="match status" value="5"/>
</dbReference>
<feature type="binding site" evidence="6">
    <location>
        <position position="144"/>
    </location>
    <ligand>
        <name>Zn(2+)</name>
        <dbReference type="ChEBI" id="CHEBI:29105"/>
    </ligand>
</feature>
<keyword evidence="4 6" id="KW-0862">Zinc</keyword>
<sequence>MHKTITTLKCRLCQEQQEVMIPIYDSTTAMTGQRSIPDMVSAFVGSEVERYDRLPKSICQMCHDQLVESHQFSLACRRARLELEQPQTTSDQRCLVCHDSVNEEATQENASACQRWGMSMNDMIQRLSGTVKRIKNLPIHPLVCESCLQKMDCAYVFKNRCLKSEANWLQKVSHPWERMEVDKNDPDQLVIELSADIVREQQGDQAGMGHCSVCLLEVDLNTMGKKCNGCLLPFRSVAKKSRIEAAAIEGGVAIESQDNEIETDDPDDVQEEIDSNDPPSENDSNPGESGSDSDDAQAQKDPRYVRVKTLVYRCCIQGCYNNHATEEDLINHYELVHGGSDARKAQKFYCQYCDRPFPNESFLLDHRKHRRIQYRCQIEGCNLTRSSEALILLHCNENPHRPFSHSKWDTLRKNTSIRKNLTPTLDHFEVIGSQDAHTDILKRKSEFCCRCFALFETIEERDAHCRAHGVQKDFPMHCETCGLGQPNKTKLVRHQNMRDQRTHYYCRTCDKMLWLKVSYSRHRGVYHFPKELEQKIGTECNDFIACCGCYETFTTEAAIQAHRKEKHPPTDEPTKAGQFKCDKCQMILKSLKQHDALNKLKLSYVCMVPGCAYRTKYKGRMNTHIVANIHRNAEGIKVNPRPPKQPKQPDTRFQEPYPQEPFTFMCCVCPTHTETEYEKLIEHGQTLHEEKRDYNSRTYQNRKCDFQCPVCLKVFDQKATLVRHQRRTRTFFCNGCAKWVHNTEKLSHKTCARPRKVKCEICDKLFLTDRYLRSHLKTVHSKNREERNRMQKTVCPVCGKLMRNLQAHMAIHENQRSWECNICHARFNLYELCVRHQRVHDGLRNFACRQGCDKRYKASGDRDRHEKQVHLGIMPFGCDLCESSFVRERDLRLHMRKHTGQKLYPCDQCQASFDRKTDFEEHVKEHTGQRRIAEVCSD</sequence>
<feature type="domain" description="C2H2-type" evidence="8">
    <location>
        <begin position="876"/>
        <end position="903"/>
    </location>
</feature>
<feature type="domain" description="C2H2-type" evidence="8">
    <location>
        <begin position="846"/>
        <end position="875"/>
    </location>
</feature>
<name>A0ABM2A6X7_AEDAL</name>
<dbReference type="InterPro" id="IPR036236">
    <property type="entry name" value="Znf_C2H2_sf"/>
</dbReference>
<evidence type="ECO:0000256" key="2">
    <source>
        <dbReference type="ARBA" id="ARBA00022737"/>
    </source>
</evidence>
<feature type="region of interest" description="Disordered" evidence="7">
    <location>
        <begin position="634"/>
        <end position="654"/>
    </location>
</feature>
<reference evidence="10" key="2">
    <citation type="submission" date="2025-05" db="UniProtKB">
        <authorList>
            <consortium name="EnsemblMetazoa"/>
        </authorList>
    </citation>
    <scope>IDENTIFICATION</scope>
    <source>
        <strain evidence="10">Foshan</strain>
    </source>
</reference>
<organism evidence="10 11">
    <name type="scientific">Aedes albopictus</name>
    <name type="common">Asian tiger mosquito</name>
    <name type="synonym">Stegomyia albopicta</name>
    <dbReference type="NCBI Taxonomy" id="7160"/>
    <lineage>
        <taxon>Eukaryota</taxon>
        <taxon>Metazoa</taxon>
        <taxon>Ecdysozoa</taxon>
        <taxon>Arthropoda</taxon>
        <taxon>Hexapoda</taxon>
        <taxon>Insecta</taxon>
        <taxon>Pterygota</taxon>
        <taxon>Neoptera</taxon>
        <taxon>Endopterygota</taxon>
        <taxon>Diptera</taxon>
        <taxon>Nematocera</taxon>
        <taxon>Culicoidea</taxon>
        <taxon>Culicidae</taxon>
        <taxon>Culicinae</taxon>
        <taxon>Aedini</taxon>
        <taxon>Aedes</taxon>
        <taxon>Stegomyia</taxon>
    </lineage>
</organism>
<dbReference type="Pfam" id="PF00096">
    <property type="entry name" value="zf-C2H2"/>
    <property type="match status" value="1"/>
</dbReference>
<feature type="region of interest" description="Disordered" evidence="7">
    <location>
        <begin position="254"/>
        <end position="300"/>
    </location>
</feature>
<feature type="compositionally biased region" description="Polar residues" evidence="7">
    <location>
        <begin position="277"/>
        <end position="290"/>
    </location>
</feature>
<keyword evidence="1 6" id="KW-0479">Metal-binding</keyword>
<proteinExistence type="predicted"/>
<evidence type="ECO:0000256" key="5">
    <source>
        <dbReference type="PROSITE-ProRule" id="PRU00042"/>
    </source>
</evidence>
<dbReference type="SUPFAM" id="SSF57667">
    <property type="entry name" value="beta-beta-alpha zinc fingers"/>
    <property type="match status" value="4"/>
</dbReference>
<dbReference type="GeneID" id="115262067"/>
<evidence type="ECO:0000256" key="4">
    <source>
        <dbReference type="ARBA" id="ARBA00022833"/>
    </source>
</evidence>
<feature type="domain" description="ZAD" evidence="9">
    <location>
        <begin position="8"/>
        <end position="86"/>
    </location>
</feature>
<evidence type="ECO:0000259" key="8">
    <source>
        <dbReference type="PROSITE" id="PS50157"/>
    </source>
</evidence>
<evidence type="ECO:0000313" key="11">
    <source>
        <dbReference type="Proteomes" id="UP000069940"/>
    </source>
</evidence>
<feature type="domain" description="C2H2-type" evidence="8">
    <location>
        <begin position="818"/>
        <end position="845"/>
    </location>
</feature>
<reference evidence="11" key="1">
    <citation type="journal article" date="2015" name="Proc. Natl. Acad. Sci. U.S.A.">
        <title>Genome sequence of the Asian Tiger mosquito, Aedes albopictus, reveals insights into its biology, genetics, and evolution.</title>
        <authorList>
            <person name="Chen X.G."/>
            <person name="Jiang X."/>
            <person name="Gu J."/>
            <person name="Xu M."/>
            <person name="Wu Y."/>
            <person name="Deng Y."/>
            <person name="Zhang C."/>
            <person name="Bonizzoni M."/>
            <person name="Dermauw W."/>
            <person name="Vontas J."/>
            <person name="Armbruster P."/>
            <person name="Huang X."/>
            <person name="Yang Y."/>
            <person name="Zhang H."/>
            <person name="He W."/>
            <person name="Peng H."/>
            <person name="Liu Y."/>
            <person name="Wu K."/>
            <person name="Chen J."/>
            <person name="Lirakis M."/>
            <person name="Topalis P."/>
            <person name="Van Leeuwen T."/>
            <person name="Hall A.B."/>
            <person name="Jiang X."/>
            <person name="Thorpe C."/>
            <person name="Mueller R.L."/>
            <person name="Sun C."/>
            <person name="Waterhouse R.M."/>
            <person name="Yan G."/>
            <person name="Tu Z.J."/>
            <person name="Fang X."/>
            <person name="James A.A."/>
        </authorList>
    </citation>
    <scope>NUCLEOTIDE SEQUENCE [LARGE SCALE GENOMIC DNA]</scope>
    <source>
        <strain evidence="11">Foshan</strain>
    </source>
</reference>
<dbReference type="Proteomes" id="UP000069940">
    <property type="component" value="Unassembled WGS sequence"/>
</dbReference>
<protein>
    <recommendedName>
        <fullName evidence="12">C2h2-type zn-finger protein</fullName>
    </recommendedName>
</protein>
<dbReference type="Pfam" id="PF07776">
    <property type="entry name" value="zf-AD"/>
    <property type="match status" value="1"/>
</dbReference>
<dbReference type="Gene3D" id="3.40.1800.20">
    <property type="match status" value="1"/>
</dbReference>
<evidence type="ECO:0008006" key="12">
    <source>
        <dbReference type="Google" id="ProtNLM"/>
    </source>
</evidence>
<feature type="binding site" evidence="6">
    <location>
        <position position="94"/>
    </location>
    <ligand>
        <name>Zn(2+)</name>
        <dbReference type="ChEBI" id="CHEBI:29105"/>
    </ligand>
</feature>
<keyword evidence="11" id="KW-1185">Reference proteome</keyword>
<feature type="domain" description="C2H2-type" evidence="8">
    <location>
        <begin position="706"/>
        <end position="746"/>
    </location>
</feature>
<dbReference type="SUPFAM" id="SSF57716">
    <property type="entry name" value="Glucocorticoid receptor-like (DNA-binding domain)"/>
    <property type="match status" value="1"/>
</dbReference>
<feature type="binding site" evidence="6">
    <location>
        <position position="62"/>
    </location>
    <ligand>
        <name>Zn(2+)</name>
        <dbReference type="ChEBI" id="CHEBI:29105"/>
    </ligand>
</feature>
<evidence type="ECO:0000256" key="6">
    <source>
        <dbReference type="PROSITE-ProRule" id="PRU01263"/>
    </source>
</evidence>
<feature type="binding site" evidence="6">
    <location>
        <position position="147"/>
    </location>
    <ligand>
        <name>Zn(2+)</name>
        <dbReference type="ChEBI" id="CHEBI:29105"/>
    </ligand>
</feature>
<feature type="domain" description="C2H2-type" evidence="8">
    <location>
        <begin position="757"/>
        <end position="785"/>
    </location>
</feature>
<evidence type="ECO:0000259" key="9">
    <source>
        <dbReference type="PROSITE" id="PS51915"/>
    </source>
</evidence>
<dbReference type="SMART" id="SM00868">
    <property type="entry name" value="zf-AD"/>
    <property type="match status" value="2"/>
</dbReference>